<feature type="domain" description="Calcineurin-like phosphoesterase" evidence="6">
    <location>
        <begin position="15"/>
        <end position="205"/>
    </location>
</feature>
<dbReference type="PANTHER" id="PTHR42988">
    <property type="entry name" value="PHOSPHOHYDROLASE"/>
    <property type="match status" value="1"/>
</dbReference>
<dbReference type="PANTHER" id="PTHR42988:SF2">
    <property type="entry name" value="CYCLIC NUCLEOTIDE PHOSPHODIESTERASE CBUA0032-RELATED"/>
    <property type="match status" value="1"/>
</dbReference>
<comment type="function">
    <text evidence="5">Hydrolyzes cAMP to 5'-AMP. Plays an important regulatory role in modulating the intracellular concentration of cAMP, thereby influencing cAMP-dependent processes.</text>
</comment>
<dbReference type="EMBL" id="VMKJ01000005">
    <property type="protein sequence ID" value="TVO38589.1"/>
    <property type="molecule type" value="Genomic_DNA"/>
</dbReference>
<dbReference type="Gene3D" id="3.60.21.10">
    <property type="match status" value="1"/>
</dbReference>
<protein>
    <recommendedName>
        <fullName evidence="5">3',5'-cyclic adenosine monophosphate phosphodiesterase CpdA</fullName>
        <shortName evidence="5">3',5'-cyclic AMP phosphodiesterase</shortName>
        <shortName evidence="5">cAMP phosphodiesterase</shortName>
        <ecNumber evidence="5">3.1.4.53</ecNumber>
    </recommendedName>
</protein>
<evidence type="ECO:0000256" key="5">
    <source>
        <dbReference type="HAMAP-Rule" id="MF_00905"/>
    </source>
</evidence>
<sequence>MIEPNYIESDRDDITLVQITDTHLFAEDEGELLGVNTLSSFSAVVADIENQALDYDALIMTGDVSQDHTDASYANFEQCIAPLKKPCYWLPGNHDYQPSMKSVYPSSQIQQDTHLLVGKYWQVILLDSQAEGSPHGFLTEQQLQYLSDCLSEYPDRFSLVLLHHHPLLVGSQWLDQHCLHNSDAFWKILEPFNYVKAVLCGHVHQDFHQVHQGVEVLTSPSTCIQFKPQSNDFALDKVAPGWRSLILKANGQLDTKVYRLEGEEFLPNFEAQGY</sequence>
<evidence type="ECO:0000256" key="3">
    <source>
        <dbReference type="ARBA" id="ARBA00023004"/>
    </source>
</evidence>
<reference evidence="7 8" key="1">
    <citation type="submission" date="2019-07" db="EMBL/GenBank/DDBJ databases">
        <title>The draft genome sequence of Vibrio algivorus M1486.</title>
        <authorList>
            <person name="Meng X."/>
        </authorList>
    </citation>
    <scope>NUCLEOTIDE SEQUENCE [LARGE SCALE GENOMIC DNA]</scope>
    <source>
        <strain evidence="7 8">M1486</strain>
    </source>
</reference>
<dbReference type="OrthoDB" id="9784378at2"/>
<dbReference type="GO" id="GO:0004115">
    <property type="term" value="F:3',5'-cyclic-AMP phosphodiesterase activity"/>
    <property type="evidence" value="ECO:0007669"/>
    <property type="project" value="UniProtKB-UniRule"/>
</dbReference>
<dbReference type="SUPFAM" id="SSF56300">
    <property type="entry name" value="Metallo-dependent phosphatases"/>
    <property type="match status" value="1"/>
</dbReference>
<feature type="binding site" evidence="5">
    <location>
        <position position="63"/>
    </location>
    <ligand>
        <name>Fe cation</name>
        <dbReference type="ChEBI" id="CHEBI:24875"/>
        <label>2</label>
    </ligand>
</feature>
<feature type="binding site" evidence="5">
    <location>
        <position position="23"/>
    </location>
    <ligand>
        <name>Fe cation</name>
        <dbReference type="ChEBI" id="CHEBI:24875"/>
        <label>1</label>
    </ligand>
</feature>
<evidence type="ECO:0000256" key="1">
    <source>
        <dbReference type="ARBA" id="ARBA00022723"/>
    </source>
</evidence>
<dbReference type="NCBIfam" id="NF008359">
    <property type="entry name" value="PRK11148.1"/>
    <property type="match status" value="1"/>
</dbReference>
<dbReference type="AlphaFoldDB" id="A0A557PD49"/>
<feature type="binding site" evidence="5">
    <location>
        <position position="23"/>
    </location>
    <ligand>
        <name>AMP</name>
        <dbReference type="ChEBI" id="CHEBI:456215"/>
    </ligand>
</feature>
<evidence type="ECO:0000256" key="2">
    <source>
        <dbReference type="ARBA" id="ARBA00022801"/>
    </source>
</evidence>
<feature type="binding site" evidence="5">
    <location>
        <begin position="93"/>
        <end position="94"/>
    </location>
    <ligand>
        <name>AMP</name>
        <dbReference type="ChEBI" id="CHEBI:456215"/>
    </ligand>
</feature>
<comment type="catalytic activity">
    <reaction evidence="5">
        <text>3',5'-cyclic AMP + H2O = AMP + H(+)</text>
        <dbReference type="Rhea" id="RHEA:25277"/>
        <dbReference type="ChEBI" id="CHEBI:15377"/>
        <dbReference type="ChEBI" id="CHEBI:15378"/>
        <dbReference type="ChEBI" id="CHEBI:58165"/>
        <dbReference type="ChEBI" id="CHEBI:456215"/>
        <dbReference type="EC" id="3.1.4.53"/>
    </reaction>
</comment>
<keyword evidence="1 5" id="KW-0479">Metal-binding</keyword>
<dbReference type="EC" id="3.1.4.53" evidence="5"/>
<feature type="binding site" evidence="5">
    <location>
        <position position="204"/>
    </location>
    <ligand>
        <name>Fe cation</name>
        <dbReference type="ChEBI" id="CHEBI:24875"/>
        <label>1</label>
    </ligand>
</feature>
<keyword evidence="2 5" id="KW-0378">Hydrolase</keyword>
<name>A0A557PD49_9VIBR</name>
<keyword evidence="5" id="KW-0547">Nucleotide-binding</keyword>
<dbReference type="InterPro" id="IPR026575">
    <property type="entry name" value="GpdQ/CpdA-like"/>
</dbReference>
<gene>
    <name evidence="5 7" type="primary">cpdA</name>
    <name evidence="7" type="ORF">FOF44_04460</name>
</gene>
<proteinExistence type="inferred from homology"/>
<dbReference type="Proteomes" id="UP000319828">
    <property type="component" value="Unassembled WGS sequence"/>
</dbReference>
<comment type="similarity">
    <text evidence="4 5">Belongs to the cyclic nucleotide phosphodiesterase class-III family.</text>
</comment>
<dbReference type="InterPro" id="IPR050884">
    <property type="entry name" value="CNP_phosphodiesterase-III"/>
</dbReference>
<dbReference type="InterPro" id="IPR046379">
    <property type="entry name" value="cAMP_phosphodiest_CpdA"/>
</dbReference>
<evidence type="ECO:0000259" key="6">
    <source>
        <dbReference type="Pfam" id="PF00149"/>
    </source>
</evidence>
<feature type="binding site" evidence="5">
    <location>
        <position position="63"/>
    </location>
    <ligand>
        <name>Fe cation</name>
        <dbReference type="ChEBI" id="CHEBI:24875"/>
        <label>1</label>
    </ligand>
</feature>
<feature type="binding site" evidence="5">
    <location>
        <position position="93"/>
    </location>
    <ligand>
        <name>Fe cation</name>
        <dbReference type="ChEBI" id="CHEBI:24875"/>
        <label>2</label>
    </ligand>
</feature>
<dbReference type="GO" id="GO:0046872">
    <property type="term" value="F:metal ion binding"/>
    <property type="evidence" value="ECO:0007669"/>
    <property type="project" value="UniProtKB-UniRule"/>
</dbReference>
<dbReference type="HAMAP" id="MF_00905">
    <property type="entry name" value="cAMP_phosphodiest_CpdA"/>
    <property type="match status" value="1"/>
</dbReference>
<keyword evidence="5" id="KW-0114">cAMP</keyword>
<organism evidence="7 8">
    <name type="scientific">Vibrio algivorus</name>
    <dbReference type="NCBI Taxonomy" id="1667024"/>
    <lineage>
        <taxon>Bacteria</taxon>
        <taxon>Pseudomonadati</taxon>
        <taxon>Pseudomonadota</taxon>
        <taxon>Gammaproteobacteria</taxon>
        <taxon>Vibrionales</taxon>
        <taxon>Vibrionaceae</taxon>
        <taxon>Vibrio</taxon>
    </lineage>
</organism>
<comment type="cofactor">
    <cofactor evidence="5">
        <name>Fe(2+)</name>
        <dbReference type="ChEBI" id="CHEBI:29033"/>
    </cofactor>
    <text evidence="5">Binds 2 Fe(2+) ions per subunit.</text>
</comment>
<dbReference type="InterPro" id="IPR004843">
    <property type="entry name" value="Calcineurin-like_PHP"/>
</dbReference>
<comment type="caution">
    <text evidence="7">The sequence shown here is derived from an EMBL/GenBank/DDBJ whole genome shotgun (WGS) entry which is preliminary data.</text>
</comment>
<feature type="binding site" evidence="5">
    <location>
        <position position="21"/>
    </location>
    <ligand>
        <name>Fe cation</name>
        <dbReference type="ChEBI" id="CHEBI:24875"/>
        <label>1</label>
    </ligand>
</feature>
<evidence type="ECO:0000256" key="4">
    <source>
        <dbReference type="ARBA" id="ARBA00025742"/>
    </source>
</evidence>
<accession>A0A557PD49</accession>
<feature type="binding site" evidence="5">
    <location>
        <position position="163"/>
    </location>
    <ligand>
        <name>Fe cation</name>
        <dbReference type="ChEBI" id="CHEBI:24875"/>
        <label>2</label>
    </ligand>
</feature>
<dbReference type="Pfam" id="PF00149">
    <property type="entry name" value="Metallophos"/>
    <property type="match status" value="1"/>
</dbReference>
<dbReference type="RefSeq" id="WP_144387585.1">
    <property type="nucleotide sequence ID" value="NZ_CANNCB010000002.1"/>
</dbReference>
<feature type="binding site" evidence="5">
    <location>
        <position position="204"/>
    </location>
    <ligand>
        <name>AMP</name>
        <dbReference type="ChEBI" id="CHEBI:456215"/>
    </ligand>
</feature>
<feature type="binding site" evidence="5">
    <location>
        <position position="202"/>
    </location>
    <ligand>
        <name>Fe cation</name>
        <dbReference type="ChEBI" id="CHEBI:24875"/>
        <label>2</label>
    </ligand>
</feature>
<dbReference type="InterPro" id="IPR029052">
    <property type="entry name" value="Metallo-depent_PP-like"/>
</dbReference>
<feature type="binding site" evidence="5">
    <location>
        <position position="63"/>
    </location>
    <ligand>
        <name>AMP</name>
        <dbReference type="ChEBI" id="CHEBI:456215"/>
    </ligand>
</feature>
<dbReference type="CDD" id="cd07402">
    <property type="entry name" value="MPP_GpdQ"/>
    <property type="match status" value="1"/>
</dbReference>
<keyword evidence="3 5" id="KW-0408">Iron</keyword>
<evidence type="ECO:0000313" key="8">
    <source>
        <dbReference type="Proteomes" id="UP000319828"/>
    </source>
</evidence>
<dbReference type="GO" id="GO:0000166">
    <property type="term" value="F:nucleotide binding"/>
    <property type="evidence" value="ECO:0007669"/>
    <property type="project" value="UniProtKB-UniRule"/>
</dbReference>
<evidence type="ECO:0000313" key="7">
    <source>
        <dbReference type="EMBL" id="TVO38589.1"/>
    </source>
</evidence>